<proteinExistence type="inferred from homology"/>
<keyword evidence="6 8" id="KW-0560">Oxidoreductase</keyword>
<evidence type="ECO:0000313" key="10">
    <source>
        <dbReference type="EMBL" id="MDM7857458.1"/>
    </source>
</evidence>
<keyword evidence="11" id="KW-1185">Reference proteome</keyword>
<dbReference type="Pfam" id="PF00881">
    <property type="entry name" value="Nitroreductase"/>
    <property type="match status" value="1"/>
</dbReference>
<organism evidence="10 11">
    <name type="scientific">Thiopseudomonas acetoxidans</name>
    <dbReference type="NCBI Taxonomy" id="3041622"/>
    <lineage>
        <taxon>Bacteria</taxon>
        <taxon>Pseudomonadati</taxon>
        <taxon>Pseudomonadota</taxon>
        <taxon>Gammaproteobacteria</taxon>
        <taxon>Pseudomonadales</taxon>
        <taxon>Pseudomonadaceae</taxon>
        <taxon>Thiopseudomonas</taxon>
    </lineage>
</organism>
<dbReference type="NCBIfam" id="NF008088">
    <property type="entry name" value="PRK10828.1"/>
    <property type="match status" value="1"/>
</dbReference>
<evidence type="ECO:0000256" key="1">
    <source>
        <dbReference type="ARBA" id="ARBA00001917"/>
    </source>
</evidence>
<dbReference type="EC" id="1.-.-.-" evidence="8"/>
<evidence type="ECO:0000256" key="8">
    <source>
        <dbReference type="PIRNR" id="PIRNR000232"/>
    </source>
</evidence>
<dbReference type="InterPro" id="IPR026021">
    <property type="entry name" value="YdjA-like"/>
</dbReference>
<comment type="similarity">
    <text evidence="2 8">Belongs to the nitroreductase family.</text>
</comment>
<keyword evidence="7 8" id="KW-0520">NAD</keyword>
<comment type="caution">
    <text evidence="10">The sequence shown here is derived from an EMBL/GenBank/DDBJ whole genome shotgun (WGS) entry which is preliminary data.</text>
</comment>
<evidence type="ECO:0000256" key="4">
    <source>
        <dbReference type="ARBA" id="ARBA00022643"/>
    </source>
</evidence>
<dbReference type="InterPro" id="IPR000415">
    <property type="entry name" value="Nitroreductase-like"/>
</dbReference>
<dbReference type="CDD" id="cd02135">
    <property type="entry name" value="YdjA-like"/>
    <property type="match status" value="1"/>
</dbReference>
<dbReference type="PIRSF" id="PIRSF000232">
    <property type="entry name" value="YdjA"/>
    <property type="match status" value="1"/>
</dbReference>
<evidence type="ECO:0000256" key="5">
    <source>
        <dbReference type="ARBA" id="ARBA00022857"/>
    </source>
</evidence>
<comment type="cofactor">
    <cofactor evidence="1 8">
        <name>FMN</name>
        <dbReference type="ChEBI" id="CHEBI:58210"/>
    </cofactor>
</comment>
<dbReference type="PANTHER" id="PTHR43821">
    <property type="entry name" value="NAD(P)H NITROREDUCTASE YDJA-RELATED"/>
    <property type="match status" value="1"/>
</dbReference>
<feature type="domain" description="Nitroreductase" evidence="9">
    <location>
        <begin position="9"/>
        <end position="163"/>
    </location>
</feature>
<evidence type="ECO:0000256" key="2">
    <source>
        <dbReference type="ARBA" id="ARBA00007118"/>
    </source>
</evidence>
<evidence type="ECO:0000256" key="7">
    <source>
        <dbReference type="ARBA" id="ARBA00023027"/>
    </source>
</evidence>
<keyword evidence="5 8" id="KW-0521">NADP</keyword>
<evidence type="ECO:0000313" key="11">
    <source>
        <dbReference type="Proteomes" id="UP001241056"/>
    </source>
</evidence>
<dbReference type="Proteomes" id="UP001241056">
    <property type="component" value="Unassembled WGS sequence"/>
</dbReference>
<sequence>MDALDLLLTRTSMSRLEAPAPNAEQLDIMYRVALRAPDHGQVRPWRFLTIEGQGREALGELYAKALIHQNPQASAEQIKRARAMPLRAPMIIVIIACKQEHPKVPEYEQIIAAGCAAHGLLLAAQAQGLGAFWRSGEMTDNKHVTQQLGLQENEQIIGYMYVGTPSSDCKIGAQLEPAEFVSSWPN</sequence>
<protein>
    <recommendedName>
        <fullName evidence="8">Putative NAD(P)H nitroreductase</fullName>
        <ecNumber evidence="8">1.-.-.-</ecNumber>
    </recommendedName>
</protein>
<dbReference type="Gene3D" id="3.40.109.10">
    <property type="entry name" value="NADH Oxidase"/>
    <property type="match status" value="1"/>
</dbReference>
<dbReference type="SUPFAM" id="SSF55469">
    <property type="entry name" value="FMN-dependent nitroreductase-like"/>
    <property type="match status" value="1"/>
</dbReference>
<reference evidence="10 11" key="1">
    <citation type="submission" date="2023-06" db="EMBL/GenBank/DDBJ databases">
        <title>Thiopseudomonas sp. CY1220 draft genome sequence.</title>
        <authorList>
            <person name="Zhao G."/>
            <person name="An M."/>
        </authorList>
    </citation>
    <scope>NUCLEOTIDE SEQUENCE [LARGE SCALE GENOMIC DNA]</scope>
    <source>
        <strain evidence="10 11">CY1220</strain>
    </source>
</reference>
<name>A0ABT7SMN7_9GAMM</name>
<evidence type="ECO:0000259" key="9">
    <source>
        <dbReference type="Pfam" id="PF00881"/>
    </source>
</evidence>
<dbReference type="EMBL" id="JAUCDY010000003">
    <property type="protein sequence ID" value="MDM7857458.1"/>
    <property type="molecule type" value="Genomic_DNA"/>
</dbReference>
<dbReference type="RefSeq" id="WP_289410112.1">
    <property type="nucleotide sequence ID" value="NZ_JAUCDY010000003.1"/>
</dbReference>
<keyword evidence="3 8" id="KW-0285">Flavoprotein</keyword>
<dbReference type="InterPro" id="IPR052530">
    <property type="entry name" value="NAD(P)H_nitroreductase"/>
</dbReference>
<evidence type="ECO:0000256" key="6">
    <source>
        <dbReference type="ARBA" id="ARBA00023002"/>
    </source>
</evidence>
<evidence type="ECO:0000256" key="3">
    <source>
        <dbReference type="ARBA" id="ARBA00022630"/>
    </source>
</evidence>
<keyword evidence="4 8" id="KW-0288">FMN</keyword>
<accession>A0ABT7SMN7</accession>
<dbReference type="PANTHER" id="PTHR43821:SF1">
    <property type="entry name" value="NAD(P)H NITROREDUCTASE YDJA-RELATED"/>
    <property type="match status" value="1"/>
</dbReference>
<dbReference type="InterPro" id="IPR029479">
    <property type="entry name" value="Nitroreductase"/>
</dbReference>
<gene>
    <name evidence="10" type="ORF">QEZ41_04100</name>
</gene>